<feature type="compositionally biased region" description="Basic and acidic residues" evidence="1">
    <location>
        <begin position="7"/>
        <end position="28"/>
    </location>
</feature>
<dbReference type="RefSeq" id="WP_344458538.1">
    <property type="nucleotide sequence ID" value="NZ_BAAATZ010000063.1"/>
</dbReference>
<evidence type="ECO:0008006" key="4">
    <source>
        <dbReference type="Google" id="ProtNLM"/>
    </source>
</evidence>
<dbReference type="EMBL" id="BAAATZ010000063">
    <property type="protein sequence ID" value="GAA2738978.1"/>
    <property type="molecule type" value="Genomic_DNA"/>
</dbReference>
<organism evidence="2 3">
    <name type="scientific">Actinocorallia aurantiaca</name>
    <dbReference type="NCBI Taxonomy" id="46204"/>
    <lineage>
        <taxon>Bacteria</taxon>
        <taxon>Bacillati</taxon>
        <taxon>Actinomycetota</taxon>
        <taxon>Actinomycetes</taxon>
        <taxon>Streptosporangiales</taxon>
        <taxon>Thermomonosporaceae</taxon>
        <taxon>Actinocorallia</taxon>
    </lineage>
</organism>
<evidence type="ECO:0000313" key="3">
    <source>
        <dbReference type="Proteomes" id="UP001501842"/>
    </source>
</evidence>
<proteinExistence type="predicted"/>
<comment type="caution">
    <text evidence="2">The sequence shown here is derived from an EMBL/GenBank/DDBJ whole genome shotgun (WGS) entry which is preliminary data.</text>
</comment>
<evidence type="ECO:0000256" key="1">
    <source>
        <dbReference type="SAM" id="MobiDB-lite"/>
    </source>
</evidence>
<gene>
    <name evidence="2" type="ORF">GCM10010439_74400</name>
</gene>
<evidence type="ECO:0000313" key="2">
    <source>
        <dbReference type="EMBL" id="GAA2738978.1"/>
    </source>
</evidence>
<dbReference type="Proteomes" id="UP001501842">
    <property type="component" value="Unassembled WGS sequence"/>
</dbReference>
<name>A0ABN3UW06_9ACTN</name>
<accession>A0ABN3UW06</accession>
<sequence>MSAAKKTAAEARREAAQRAAARRVDRDAAPAGQTAVRSKPVRITVDLVPQLHRRLSAWTHQAALDLDAPRLPLAEVMRAFIRLLDDPAVEAKVRQALREHLDEAAQ</sequence>
<keyword evidence="3" id="KW-1185">Reference proteome</keyword>
<reference evidence="2 3" key="1">
    <citation type="journal article" date="2019" name="Int. J. Syst. Evol. Microbiol.">
        <title>The Global Catalogue of Microorganisms (GCM) 10K type strain sequencing project: providing services to taxonomists for standard genome sequencing and annotation.</title>
        <authorList>
            <consortium name="The Broad Institute Genomics Platform"/>
            <consortium name="The Broad Institute Genome Sequencing Center for Infectious Disease"/>
            <person name="Wu L."/>
            <person name="Ma J."/>
        </authorList>
    </citation>
    <scope>NUCLEOTIDE SEQUENCE [LARGE SCALE GENOMIC DNA]</scope>
    <source>
        <strain evidence="2 3">JCM 8201</strain>
    </source>
</reference>
<protein>
    <recommendedName>
        <fullName evidence="4">Centromere-binding protein ParB C-terminal domain-containing protein</fullName>
    </recommendedName>
</protein>
<feature type="region of interest" description="Disordered" evidence="1">
    <location>
        <begin position="1"/>
        <end position="35"/>
    </location>
</feature>